<dbReference type="InterPro" id="IPR036890">
    <property type="entry name" value="HATPase_C_sf"/>
</dbReference>
<name>A0ABW0LSL9_9BACL</name>
<dbReference type="RefSeq" id="WP_209750200.1">
    <property type="nucleotide sequence ID" value="NZ_JBHSMH010000008.1"/>
</dbReference>
<protein>
    <submittedName>
        <fullName evidence="2">Sensor histidine kinase</fullName>
        <ecNumber evidence="2">2.7.13.3</ecNumber>
    </submittedName>
</protein>
<keyword evidence="2" id="KW-0808">Transferase</keyword>
<organism evidence="2 3">
    <name type="scientific">Cohnella suwonensis</name>
    <dbReference type="NCBI Taxonomy" id="696072"/>
    <lineage>
        <taxon>Bacteria</taxon>
        <taxon>Bacillati</taxon>
        <taxon>Bacillota</taxon>
        <taxon>Bacilli</taxon>
        <taxon>Bacillales</taxon>
        <taxon>Paenibacillaceae</taxon>
        <taxon>Cohnella</taxon>
    </lineage>
</organism>
<evidence type="ECO:0000256" key="1">
    <source>
        <dbReference type="SAM" id="MobiDB-lite"/>
    </source>
</evidence>
<evidence type="ECO:0000313" key="3">
    <source>
        <dbReference type="Proteomes" id="UP001596105"/>
    </source>
</evidence>
<dbReference type="EC" id="2.7.13.3" evidence="2"/>
<dbReference type="Gene3D" id="3.30.565.10">
    <property type="entry name" value="Histidine kinase-like ATPase, C-terminal domain"/>
    <property type="match status" value="1"/>
</dbReference>
<sequence>MTQYSVTRSGVDNGDGIKTDGGNGLPTPAGKHQLFSGIGVRNVNDRIQLLFGEGYGVTISSERVEGTRVKIRIPLLRA</sequence>
<feature type="compositionally biased region" description="Polar residues" evidence="1">
    <location>
        <begin position="1"/>
        <end position="10"/>
    </location>
</feature>
<reference evidence="3" key="1">
    <citation type="journal article" date="2019" name="Int. J. Syst. Evol. Microbiol.">
        <title>The Global Catalogue of Microorganisms (GCM) 10K type strain sequencing project: providing services to taxonomists for standard genome sequencing and annotation.</title>
        <authorList>
            <consortium name="The Broad Institute Genomics Platform"/>
            <consortium name="The Broad Institute Genome Sequencing Center for Infectious Disease"/>
            <person name="Wu L."/>
            <person name="Ma J."/>
        </authorList>
    </citation>
    <scope>NUCLEOTIDE SEQUENCE [LARGE SCALE GENOMIC DNA]</scope>
    <source>
        <strain evidence="3">CCUG 57113</strain>
    </source>
</reference>
<dbReference type="GO" id="GO:0004673">
    <property type="term" value="F:protein histidine kinase activity"/>
    <property type="evidence" value="ECO:0007669"/>
    <property type="project" value="UniProtKB-EC"/>
</dbReference>
<proteinExistence type="predicted"/>
<dbReference type="EMBL" id="JBHSMH010000008">
    <property type="protein sequence ID" value="MFC5468265.1"/>
    <property type="molecule type" value="Genomic_DNA"/>
</dbReference>
<dbReference type="Proteomes" id="UP001596105">
    <property type="component" value="Unassembled WGS sequence"/>
</dbReference>
<evidence type="ECO:0000313" key="2">
    <source>
        <dbReference type="EMBL" id="MFC5468265.1"/>
    </source>
</evidence>
<keyword evidence="3" id="KW-1185">Reference proteome</keyword>
<feature type="region of interest" description="Disordered" evidence="1">
    <location>
        <begin position="1"/>
        <end position="30"/>
    </location>
</feature>
<keyword evidence="2" id="KW-0418">Kinase</keyword>
<accession>A0ABW0LSL9</accession>
<comment type="caution">
    <text evidence="2">The sequence shown here is derived from an EMBL/GenBank/DDBJ whole genome shotgun (WGS) entry which is preliminary data.</text>
</comment>
<gene>
    <name evidence="2" type="ORF">ACFPPD_05995</name>
</gene>